<feature type="domain" description="Uracil-DNA glycosylase-like" evidence="8">
    <location>
        <begin position="61"/>
        <end position="171"/>
    </location>
</feature>
<dbReference type="AlphaFoldDB" id="A0A9E6XSK9"/>
<dbReference type="GO" id="GO:0097506">
    <property type="term" value="F:deaminated base DNA N-glycosylase activity"/>
    <property type="evidence" value="ECO:0007669"/>
    <property type="project" value="UniProtKB-ARBA"/>
</dbReference>
<dbReference type="InterPro" id="IPR005122">
    <property type="entry name" value="Uracil-DNA_glycosylase-like"/>
</dbReference>
<keyword evidence="7" id="KW-0234">DNA repair</keyword>
<keyword evidence="3" id="KW-0227">DNA damage</keyword>
<dbReference type="InterPro" id="IPR051536">
    <property type="entry name" value="UDG_Type-4/5"/>
</dbReference>
<accession>A0A9E6XSK9</accession>
<dbReference type="GO" id="GO:0006281">
    <property type="term" value="P:DNA repair"/>
    <property type="evidence" value="ECO:0007669"/>
    <property type="project" value="UniProtKB-KW"/>
</dbReference>
<evidence type="ECO:0000313" key="10">
    <source>
        <dbReference type="Proteomes" id="UP001162834"/>
    </source>
</evidence>
<dbReference type="Pfam" id="PF03167">
    <property type="entry name" value="UDG"/>
    <property type="match status" value="1"/>
</dbReference>
<evidence type="ECO:0000256" key="2">
    <source>
        <dbReference type="ARBA" id="ARBA00022723"/>
    </source>
</evidence>
<keyword evidence="4" id="KW-0378">Hydrolase</keyword>
<evidence type="ECO:0000256" key="7">
    <source>
        <dbReference type="ARBA" id="ARBA00023204"/>
    </source>
</evidence>
<dbReference type="GO" id="GO:0051539">
    <property type="term" value="F:4 iron, 4 sulfur cluster binding"/>
    <property type="evidence" value="ECO:0007669"/>
    <property type="project" value="UniProtKB-KW"/>
</dbReference>
<keyword evidence="5" id="KW-0408">Iron</keyword>
<evidence type="ECO:0000313" key="9">
    <source>
        <dbReference type="EMBL" id="UGS33954.1"/>
    </source>
</evidence>
<dbReference type="InterPro" id="IPR036895">
    <property type="entry name" value="Uracil-DNA_glycosylase-like_sf"/>
</dbReference>
<sequence>MQAQGPQGEPVNLTRDAMRATDDQIREKYLERAIRELNALTRDLQSCEHCPRGNLMPVLGSGHPQADVMLLKFSATPSEIEEGVAFYGRAGTALMKSLKRLDIDPLAVYGTLCVKCPVGDPALAEPGCVARIVDEIAIVAPKIVVVMGADALSALNDVALPLARTLDPALGTIQQLTPSMEALYVPNIDDALDEEAAKRAFWQAFRVLGDWYADLPPY</sequence>
<evidence type="ECO:0000256" key="3">
    <source>
        <dbReference type="ARBA" id="ARBA00022763"/>
    </source>
</evidence>
<protein>
    <recommendedName>
        <fullName evidence="8">Uracil-DNA glycosylase-like domain-containing protein</fullName>
    </recommendedName>
</protein>
<evidence type="ECO:0000256" key="6">
    <source>
        <dbReference type="ARBA" id="ARBA00023014"/>
    </source>
</evidence>
<dbReference type="Proteomes" id="UP001162834">
    <property type="component" value="Chromosome"/>
</dbReference>
<dbReference type="EMBL" id="CP087164">
    <property type="protein sequence ID" value="UGS33954.1"/>
    <property type="molecule type" value="Genomic_DNA"/>
</dbReference>
<proteinExistence type="predicted"/>
<name>A0A9E6XSK9_9ACTN</name>
<evidence type="ECO:0000256" key="4">
    <source>
        <dbReference type="ARBA" id="ARBA00022801"/>
    </source>
</evidence>
<dbReference type="KEGG" id="sbae:DSM104329_00321"/>
<keyword evidence="2" id="KW-0479">Metal-binding</keyword>
<keyword evidence="10" id="KW-1185">Reference proteome</keyword>
<evidence type="ECO:0000256" key="1">
    <source>
        <dbReference type="ARBA" id="ARBA00022485"/>
    </source>
</evidence>
<keyword evidence="1" id="KW-0004">4Fe-4S</keyword>
<evidence type="ECO:0000259" key="8">
    <source>
        <dbReference type="Pfam" id="PF03167"/>
    </source>
</evidence>
<gene>
    <name evidence="9" type="ORF">DSM104329_00321</name>
</gene>
<dbReference type="PANTHER" id="PTHR33693">
    <property type="entry name" value="TYPE-5 URACIL-DNA GLYCOSYLASE"/>
    <property type="match status" value="1"/>
</dbReference>
<dbReference type="Gene3D" id="3.40.470.10">
    <property type="entry name" value="Uracil-DNA glycosylase-like domain"/>
    <property type="match status" value="1"/>
</dbReference>
<dbReference type="SUPFAM" id="SSF52141">
    <property type="entry name" value="Uracil-DNA glycosylase-like"/>
    <property type="match status" value="1"/>
</dbReference>
<keyword evidence="6" id="KW-0411">Iron-sulfur</keyword>
<evidence type="ECO:0000256" key="5">
    <source>
        <dbReference type="ARBA" id="ARBA00023004"/>
    </source>
</evidence>
<dbReference type="GO" id="GO:0046872">
    <property type="term" value="F:metal ion binding"/>
    <property type="evidence" value="ECO:0007669"/>
    <property type="project" value="UniProtKB-KW"/>
</dbReference>
<organism evidence="9 10">
    <name type="scientific">Capillimicrobium parvum</name>
    <dbReference type="NCBI Taxonomy" id="2884022"/>
    <lineage>
        <taxon>Bacteria</taxon>
        <taxon>Bacillati</taxon>
        <taxon>Actinomycetota</taxon>
        <taxon>Thermoleophilia</taxon>
        <taxon>Solirubrobacterales</taxon>
        <taxon>Capillimicrobiaceae</taxon>
        <taxon>Capillimicrobium</taxon>
    </lineage>
</organism>
<reference evidence="9" key="1">
    <citation type="journal article" date="2022" name="Int. J. Syst. Evol. Microbiol.">
        <title>Pseudomonas aegrilactucae sp. nov. and Pseudomonas morbosilactucae sp. nov., pathogens causing bacterial rot of lettuce in Japan.</title>
        <authorList>
            <person name="Sawada H."/>
            <person name="Fujikawa T."/>
            <person name="Satou M."/>
        </authorList>
    </citation>
    <scope>NUCLEOTIDE SEQUENCE</scope>
    <source>
        <strain evidence="9">0166_1</strain>
    </source>
</reference>